<dbReference type="Proteomes" id="UP000243201">
    <property type="component" value="Unassembled WGS sequence"/>
</dbReference>
<organism evidence="1 2">
    <name type="scientific">Varibaculum cambriense</name>
    <dbReference type="NCBI Taxonomy" id="184870"/>
    <lineage>
        <taxon>Bacteria</taxon>
        <taxon>Bacillati</taxon>
        <taxon>Actinomycetota</taxon>
        <taxon>Actinomycetes</taxon>
        <taxon>Actinomycetales</taxon>
        <taxon>Actinomycetaceae</taxon>
        <taxon>Varibaculum</taxon>
    </lineage>
</organism>
<evidence type="ECO:0000313" key="1">
    <source>
        <dbReference type="EMBL" id="PMB89266.1"/>
    </source>
</evidence>
<keyword evidence="2" id="KW-1185">Reference proteome</keyword>
<evidence type="ECO:0000313" key="2">
    <source>
        <dbReference type="Proteomes" id="UP000243201"/>
    </source>
</evidence>
<name>A0ABX4USF8_9ACTO</name>
<accession>A0ABX4USF8</accession>
<dbReference type="Gene3D" id="3.40.50.620">
    <property type="entry name" value="HUPs"/>
    <property type="match status" value="1"/>
</dbReference>
<gene>
    <name evidence="1" type="ORF">CJ240_05730</name>
</gene>
<protein>
    <recommendedName>
        <fullName evidence="3">Phosphoadenosine phosphosulfate reductase</fullName>
    </recommendedName>
</protein>
<dbReference type="SUPFAM" id="SSF52402">
    <property type="entry name" value="Adenine nucleotide alpha hydrolases-like"/>
    <property type="match status" value="1"/>
</dbReference>
<evidence type="ECO:0008006" key="3">
    <source>
        <dbReference type="Google" id="ProtNLM"/>
    </source>
</evidence>
<sequence length="263" mass="30781">MPITFKNTGHHWPTSAQIRENYAKQDQPLLLSFSRGKDSIAAWLAMLDSGIKPENIHPIYYYRVPDLEFTEKSLQRYEDFFQTHITRLPHPALYAQLYEFCLQPIRRVPVIAATDIETHQFQDLEDAYRIDNDLPDSAYACTGVRAADGIARRTYMKRFGPITDAKQKTAIIWDWTKQECYDRIAAEGIPLEEWSPDYAWFKTINPKTGKPIKNSGRTFDGLSIQFLEPLQHYAPKDFKKLCEWYPLAPYEIKRHYLKDPQND</sequence>
<comment type="caution">
    <text evidence="1">The sequence shown here is derived from an EMBL/GenBank/DDBJ whole genome shotgun (WGS) entry which is preliminary data.</text>
</comment>
<reference evidence="1 2" key="1">
    <citation type="submission" date="2017-09" db="EMBL/GenBank/DDBJ databases">
        <title>Bacterial strain isolated from the female urinary microbiota.</title>
        <authorList>
            <person name="Thomas-White K."/>
            <person name="Kumar N."/>
            <person name="Forster S."/>
            <person name="Putonti C."/>
            <person name="Lawley T."/>
            <person name="Wolfe A.J."/>
        </authorList>
    </citation>
    <scope>NUCLEOTIDE SEQUENCE [LARGE SCALE GENOMIC DNA]</scope>
    <source>
        <strain evidence="1 2">UMB0744</strain>
    </source>
</reference>
<dbReference type="RefSeq" id="WP_102184312.1">
    <property type="nucleotide sequence ID" value="NZ_PNGC01000002.1"/>
</dbReference>
<dbReference type="EMBL" id="PNGC01000002">
    <property type="protein sequence ID" value="PMB89266.1"/>
    <property type="molecule type" value="Genomic_DNA"/>
</dbReference>
<dbReference type="InterPro" id="IPR014729">
    <property type="entry name" value="Rossmann-like_a/b/a_fold"/>
</dbReference>
<proteinExistence type="predicted"/>